<keyword evidence="1" id="KW-0472">Membrane</keyword>
<dbReference type="EMBL" id="FNDE01000005">
    <property type="protein sequence ID" value="SDG90428.1"/>
    <property type="molecule type" value="Genomic_DNA"/>
</dbReference>
<evidence type="ECO:0000313" key="3">
    <source>
        <dbReference type="Proteomes" id="UP000198956"/>
    </source>
</evidence>
<evidence type="ECO:0000313" key="2">
    <source>
        <dbReference type="EMBL" id="SDG90428.1"/>
    </source>
</evidence>
<dbReference type="RefSeq" id="WP_408863232.1">
    <property type="nucleotide sequence ID" value="NZ_CP080764.1"/>
</dbReference>
<protein>
    <submittedName>
        <fullName evidence="2">Uncharacterized protein</fullName>
    </submittedName>
</protein>
<name>A0A1G7Y1V1_ANETH</name>
<dbReference type="Proteomes" id="UP000198956">
    <property type="component" value="Unassembled WGS sequence"/>
</dbReference>
<gene>
    <name evidence="2" type="ORF">SAMN04489735_100577</name>
</gene>
<dbReference type="AlphaFoldDB" id="A0A1G7Y1V1"/>
<dbReference type="GeneID" id="97604223"/>
<accession>A0A1G7Y1V1</accession>
<keyword evidence="1" id="KW-0812">Transmembrane</keyword>
<sequence>MQQFLITYAPILVVALSVIGMFIWGAKGKFLKHIK</sequence>
<reference evidence="2 3" key="1">
    <citation type="submission" date="2016-10" db="EMBL/GenBank/DDBJ databases">
        <authorList>
            <person name="de Groot N.N."/>
        </authorList>
    </citation>
    <scope>NUCLEOTIDE SEQUENCE [LARGE SCALE GENOMIC DNA]</scope>
    <source>
        <strain evidence="2 3">L 420-91</strain>
    </source>
</reference>
<feature type="transmembrane region" description="Helical" evidence="1">
    <location>
        <begin position="6"/>
        <end position="26"/>
    </location>
</feature>
<dbReference type="Pfam" id="PF22282">
    <property type="entry name" value="CydS"/>
    <property type="match status" value="1"/>
</dbReference>
<dbReference type="InterPro" id="IPR054381">
    <property type="entry name" value="CydS"/>
</dbReference>
<organism evidence="2 3">
    <name type="scientific">Aneurinibacillus thermoaerophilus</name>
    <dbReference type="NCBI Taxonomy" id="143495"/>
    <lineage>
        <taxon>Bacteria</taxon>
        <taxon>Bacillati</taxon>
        <taxon>Bacillota</taxon>
        <taxon>Bacilli</taxon>
        <taxon>Bacillales</taxon>
        <taxon>Paenibacillaceae</taxon>
        <taxon>Aneurinibacillus group</taxon>
        <taxon>Aneurinibacillus</taxon>
    </lineage>
</organism>
<proteinExistence type="predicted"/>
<keyword evidence="1" id="KW-1133">Transmembrane helix</keyword>
<evidence type="ECO:0000256" key="1">
    <source>
        <dbReference type="SAM" id="Phobius"/>
    </source>
</evidence>